<dbReference type="CDD" id="cd03801">
    <property type="entry name" value="GT4_PimA-like"/>
    <property type="match status" value="1"/>
</dbReference>
<organism evidence="3 4">
    <name type="scientific">Thermoflexus hugenholtzii JAD2</name>
    <dbReference type="NCBI Taxonomy" id="877466"/>
    <lineage>
        <taxon>Bacteria</taxon>
        <taxon>Bacillati</taxon>
        <taxon>Chloroflexota</taxon>
        <taxon>Thermoflexia</taxon>
        <taxon>Thermoflexales</taxon>
        <taxon>Thermoflexaceae</taxon>
        <taxon>Thermoflexus</taxon>
    </lineage>
</organism>
<evidence type="ECO:0000259" key="1">
    <source>
        <dbReference type="Pfam" id="PF00534"/>
    </source>
</evidence>
<dbReference type="Pfam" id="PF00534">
    <property type="entry name" value="Glycos_transf_1"/>
    <property type="match status" value="1"/>
</dbReference>
<dbReference type="InterPro" id="IPR050194">
    <property type="entry name" value="Glycosyltransferase_grp1"/>
</dbReference>
<dbReference type="RefSeq" id="WP_159461549.1">
    <property type="nucleotide sequence ID" value="NZ_FYEK01000012.1"/>
</dbReference>
<evidence type="ECO:0000259" key="2">
    <source>
        <dbReference type="Pfam" id="PF13439"/>
    </source>
</evidence>
<dbReference type="InterPro" id="IPR001296">
    <property type="entry name" value="Glyco_trans_1"/>
</dbReference>
<dbReference type="AlphaFoldDB" id="A0A212QML7"/>
<dbReference type="FunCoup" id="A0A212QML7">
    <property type="interactions" value="17"/>
</dbReference>
<dbReference type="InterPro" id="IPR028098">
    <property type="entry name" value="Glyco_trans_4-like_N"/>
</dbReference>
<feature type="domain" description="Glycosyltransferase subfamily 4-like N-terminal" evidence="2">
    <location>
        <begin position="14"/>
        <end position="179"/>
    </location>
</feature>
<protein>
    <submittedName>
        <fullName evidence="3">Phosphatidylinositol alpha-mannosyltransferase</fullName>
    </submittedName>
</protein>
<accession>A0A212QML7</accession>
<evidence type="ECO:0000313" key="3">
    <source>
        <dbReference type="EMBL" id="SNB60643.1"/>
    </source>
</evidence>
<name>A0A212QML7_9CHLR</name>
<keyword evidence="3" id="KW-0328">Glycosyltransferase</keyword>
<dbReference type="Gene3D" id="3.40.50.2000">
    <property type="entry name" value="Glycogen Phosphorylase B"/>
    <property type="match status" value="2"/>
</dbReference>
<dbReference type="SUPFAM" id="SSF53756">
    <property type="entry name" value="UDP-Glycosyltransferase/glycogen phosphorylase"/>
    <property type="match status" value="1"/>
</dbReference>
<keyword evidence="4" id="KW-1185">Reference proteome</keyword>
<dbReference type="PANTHER" id="PTHR45947">
    <property type="entry name" value="SULFOQUINOVOSYL TRANSFERASE SQD2"/>
    <property type="match status" value="1"/>
</dbReference>
<gene>
    <name evidence="3" type="ORF">SAMN02746019_00025630</name>
</gene>
<reference evidence="4" key="1">
    <citation type="submission" date="2017-06" db="EMBL/GenBank/DDBJ databases">
        <authorList>
            <person name="Varghese N."/>
            <person name="Submissions S."/>
        </authorList>
    </citation>
    <scope>NUCLEOTIDE SEQUENCE [LARGE SCALE GENOMIC DNA]</scope>
    <source>
        <strain evidence="4">JAD2</strain>
    </source>
</reference>
<dbReference type="GO" id="GO:0016757">
    <property type="term" value="F:glycosyltransferase activity"/>
    <property type="evidence" value="ECO:0007669"/>
    <property type="project" value="UniProtKB-KW"/>
</dbReference>
<evidence type="ECO:0000313" key="4">
    <source>
        <dbReference type="Proteomes" id="UP000197025"/>
    </source>
</evidence>
<dbReference type="OrthoDB" id="9795068at2"/>
<proteinExistence type="predicted"/>
<dbReference type="Proteomes" id="UP000197025">
    <property type="component" value="Unassembled WGS sequence"/>
</dbReference>
<dbReference type="EMBL" id="FYEK01000012">
    <property type="protein sequence ID" value="SNB60643.1"/>
    <property type="molecule type" value="Genomic_DNA"/>
</dbReference>
<feature type="domain" description="Glycosyl transferase family 1" evidence="1">
    <location>
        <begin position="185"/>
        <end position="353"/>
    </location>
</feature>
<dbReference type="Pfam" id="PF13439">
    <property type="entry name" value="Glyco_transf_4"/>
    <property type="match status" value="1"/>
</dbReference>
<dbReference type="PANTHER" id="PTHR45947:SF3">
    <property type="entry name" value="SULFOQUINOVOSYL TRANSFERASE SQD2"/>
    <property type="match status" value="1"/>
</dbReference>
<keyword evidence="3" id="KW-0808">Transferase</keyword>
<sequence>MRIALVSPYDFAVPGGVNNHIAHLARSLQRLGHEAHIIAPASDGRSSGDGFINASASVIAFPFAGSIARITLSPRLYRRIKGILQSGAYDVLHLHEPLTPALPLAVLRHRDLVPQAIAVGTFHAYREVSRTYYYGKPLLRRFFKRLDGCIVVSEAARQYHMRYFPADYVVIPNGIDYARFADPALRPPEPFDDGRPTVLFVGRLERRKGLRYLLEAFARVQAVCPEARLLVVGAFGKAEKAPYVAQAWALRLRQVRFIGYVPDAELPRYYRAATVFCAPSIGMESFGIVLLEAMAAGVPVVATDIPGYNEVVEDGVQGFLVPPEDPEALAEALLRLLRDPALRARMSAAGRQRARQYDWDEIARRVVAFYEEVRERVRRGMRGV</sequence>
<dbReference type="InParanoid" id="A0A212QML7"/>